<evidence type="ECO:0000313" key="2">
    <source>
        <dbReference type="EMBL" id="VUC23266.1"/>
    </source>
</evidence>
<sequence>MEIRLLEILPSSSGSEDEQVSCRLFKAPLTSKKLHYAALSYVWGDPNVTERVTINGSMKNVTTNLASALKRFRNSKEKTSGDKIVGDKSSAPLPLWVDAVCINQDDTEERNHQVTHMSVIYSNAAYVLSWFGEPKPGDTGMNLCFEFVHGLAKALGNDLNSISMRLPLEQVKTGFNWITNQPDLCCTQSSPDTKNIYWYSLFSLLQSDYWNRIWIAQEIALARSFEVVICICGNEQMIYRLQRLSQGIKIL</sequence>
<organism evidence="2 3">
    <name type="scientific">Bionectria ochroleuca</name>
    <name type="common">Gliocladium roseum</name>
    <dbReference type="NCBI Taxonomy" id="29856"/>
    <lineage>
        <taxon>Eukaryota</taxon>
        <taxon>Fungi</taxon>
        <taxon>Dikarya</taxon>
        <taxon>Ascomycota</taxon>
        <taxon>Pezizomycotina</taxon>
        <taxon>Sordariomycetes</taxon>
        <taxon>Hypocreomycetidae</taxon>
        <taxon>Hypocreales</taxon>
        <taxon>Bionectriaceae</taxon>
        <taxon>Clonostachys</taxon>
    </lineage>
</organism>
<evidence type="ECO:0000313" key="3">
    <source>
        <dbReference type="Proteomes" id="UP000766486"/>
    </source>
</evidence>
<comment type="caution">
    <text evidence="2">The sequence shown here is derived from an EMBL/GenBank/DDBJ whole genome shotgun (WGS) entry which is preliminary data.</text>
</comment>
<dbReference type="PANTHER" id="PTHR24148:SF79">
    <property type="entry name" value="HETEROKARYON INCOMPATIBILITY DOMAIN-CONTAINING PROTEIN"/>
    <property type="match status" value="1"/>
</dbReference>
<name>A0ABY6U043_BIOOC</name>
<dbReference type="InterPro" id="IPR010730">
    <property type="entry name" value="HET"/>
</dbReference>
<gene>
    <name evidence="2" type="ORF">CLO192961_LOCUS110508</name>
</gene>
<dbReference type="Proteomes" id="UP000766486">
    <property type="component" value="Unassembled WGS sequence"/>
</dbReference>
<keyword evidence="3" id="KW-1185">Reference proteome</keyword>
<proteinExistence type="predicted"/>
<dbReference type="PANTHER" id="PTHR24148">
    <property type="entry name" value="ANKYRIN REPEAT DOMAIN-CONTAINING PROTEIN 39 HOMOLOG-RELATED"/>
    <property type="match status" value="1"/>
</dbReference>
<dbReference type="EMBL" id="CABFNS010000701">
    <property type="protein sequence ID" value="VUC23266.1"/>
    <property type="molecule type" value="Genomic_DNA"/>
</dbReference>
<protein>
    <recommendedName>
        <fullName evidence="1">Heterokaryon incompatibility domain-containing protein</fullName>
    </recommendedName>
</protein>
<dbReference type="InterPro" id="IPR052895">
    <property type="entry name" value="HetReg/Transcr_Mod"/>
</dbReference>
<accession>A0ABY6U043</accession>
<dbReference type="Pfam" id="PF06985">
    <property type="entry name" value="HET"/>
    <property type="match status" value="1"/>
</dbReference>
<evidence type="ECO:0000259" key="1">
    <source>
        <dbReference type="Pfam" id="PF06985"/>
    </source>
</evidence>
<feature type="domain" description="Heterokaryon incompatibility" evidence="1">
    <location>
        <begin position="36"/>
        <end position="218"/>
    </location>
</feature>
<reference evidence="2 3" key="1">
    <citation type="submission" date="2019-06" db="EMBL/GenBank/DDBJ databases">
        <authorList>
            <person name="Broberg M."/>
        </authorList>
    </citation>
    <scope>NUCLEOTIDE SEQUENCE [LARGE SCALE GENOMIC DNA]</scope>
</reference>